<evidence type="ECO:0000313" key="3">
    <source>
        <dbReference type="EMBL" id="CAA9324485.1"/>
    </source>
</evidence>
<sequence>MRPPTRWRRWPLLALVVGAVGLIVPGPTVTGDAVLVGVDTATAVAHPDHPDDVVWVLALGSDARPGEDPLRSRADAVQLVGVDLSEGRGAVIGIPRDSWVPLPGLGHDRVNAGLERGGPQLMAETVADLVGIRPDYVLTTTFGGLKGLVRTLGGVTVDSRLAFTDDNMAGAVRVGRNSLDDEGALFFARARHYLPRSDFDRSANQQELLRGLLRGLRARTDEPGFVERAVVSAVGRLRTDLGPAELYRLAHAATQVDPDRVQGCVVRGTYGFAGTASVVFPDVAQARRLGADARDDAHFDGGC</sequence>
<reference evidence="3" key="1">
    <citation type="submission" date="2020-02" db="EMBL/GenBank/DDBJ databases">
        <authorList>
            <person name="Meier V. D."/>
        </authorList>
    </citation>
    <scope>NUCLEOTIDE SEQUENCE</scope>
    <source>
        <strain evidence="3">AVDCRST_MAG36</strain>
    </source>
</reference>
<dbReference type="PANTHER" id="PTHR33392:SF6">
    <property type="entry name" value="POLYISOPRENYL-TEICHOIC ACID--PEPTIDOGLYCAN TEICHOIC ACID TRANSFERASE TAGU"/>
    <property type="match status" value="1"/>
</dbReference>
<dbReference type="AlphaFoldDB" id="A0A6J4L5B9"/>
<comment type="similarity">
    <text evidence="1">Belongs to the LytR/CpsA/Psr (LCP) family.</text>
</comment>
<evidence type="ECO:0000256" key="1">
    <source>
        <dbReference type="ARBA" id="ARBA00006068"/>
    </source>
</evidence>
<dbReference type="Gene3D" id="3.40.630.190">
    <property type="entry name" value="LCP protein"/>
    <property type="match status" value="1"/>
</dbReference>
<accession>A0A6J4L5B9</accession>
<gene>
    <name evidence="3" type="ORF">AVDCRST_MAG36-423</name>
</gene>
<dbReference type="EMBL" id="CADCUH010000031">
    <property type="protein sequence ID" value="CAA9324485.1"/>
    <property type="molecule type" value="Genomic_DNA"/>
</dbReference>
<feature type="domain" description="Cell envelope-related transcriptional attenuator" evidence="2">
    <location>
        <begin position="73"/>
        <end position="214"/>
    </location>
</feature>
<dbReference type="Pfam" id="PF03816">
    <property type="entry name" value="LytR_cpsA_psr"/>
    <property type="match status" value="1"/>
</dbReference>
<organism evidence="3">
    <name type="scientific">uncultured Nocardioidaceae bacterium</name>
    <dbReference type="NCBI Taxonomy" id="253824"/>
    <lineage>
        <taxon>Bacteria</taxon>
        <taxon>Bacillati</taxon>
        <taxon>Actinomycetota</taxon>
        <taxon>Actinomycetes</taxon>
        <taxon>Propionibacteriales</taxon>
        <taxon>Nocardioidaceae</taxon>
        <taxon>environmental samples</taxon>
    </lineage>
</organism>
<dbReference type="NCBIfam" id="TIGR00350">
    <property type="entry name" value="lytR_cpsA_psr"/>
    <property type="match status" value="1"/>
</dbReference>
<dbReference type="InterPro" id="IPR004474">
    <property type="entry name" value="LytR_CpsA_psr"/>
</dbReference>
<protein>
    <recommendedName>
        <fullName evidence="2">Cell envelope-related transcriptional attenuator domain-containing protein</fullName>
    </recommendedName>
</protein>
<evidence type="ECO:0000259" key="2">
    <source>
        <dbReference type="Pfam" id="PF03816"/>
    </source>
</evidence>
<dbReference type="PANTHER" id="PTHR33392">
    <property type="entry name" value="POLYISOPRENYL-TEICHOIC ACID--PEPTIDOGLYCAN TEICHOIC ACID TRANSFERASE TAGU"/>
    <property type="match status" value="1"/>
</dbReference>
<dbReference type="InterPro" id="IPR050922">
    <property type="entry name" value="LytR/CpsA/Psr_CW_biosynth"/>
</dbReference>
<proteinExistence type="inferred from homology"/>
<name>A0A6J4L5B9_9ACTN</name>